<accession>A4RX77</accession>
<dbReference type="KEGG" id="olu:OSTLU_9540"/>
<keyword evidence="4" id="KW-1185">Reference proteome</keyword>
<reference evidence="3 4" key="1">
    <citation type="journal article" date="2007" name="Proc. Natl. Acad. Sci. U.S.A.">
        <title>The tiny eukaryote Ostreococcus provides genomic insights into the paradox of plankton speciation.</title>
        <authorList>
            <person name="Palenik B."/>
            <person name="Grimwood J."/>
            <person name="Aerts A."/>
            <person name="Rouze P."/>
            <person name="Salamov A."/>
            <person name="Putnam N."/>
            <person name="Dupont C."/>
            <person name="Jorgensen R."/>
            <person name="Derelle E."/>
            <person name="Rombauts S."/>
            <person name="Zhou K."/>
            <person name="Otillar R."/>
            <person name="Merchant S.S."/>
            <person name="Podell S."/>
            <person name="Gaasterland T."/>
            <person name="Napoli C."/>
            <person name="Gendler K."/>
            <person name="Manuell A."/>
            <person name="Tai V."/>
            <person name="Vallon O."/>
            <person name="Piganeau G."/>
            <person name="Jancek S."/>
            <person name="Heijde M."/>
            <person name="Jabbari K."/>
            <person name="Bowler C."/>
            <person name="Lohr M."/>
            <person name="Robbens S."/>
            <person name="Werner G."/>
            <person name="Dubchak I."/>
            <person name="Pazour G.J."/>
            <person name="Ren Q."/>
            <person name="Paulsen I."/>
            <person name="Delwiche C."/>
            <person name="Schmutz J."/>
            <person name="Rokhsar D."/>
            <person name="Van de Peer Y."/>
            <person name="Moreau H."/>
            <person name="Grigoriev I.V."/>
        </authorList>
    </citation>
    <scope>NUCLEOTIDE SEQUENCE [LARGE SCALE GENOMIC DNA]</scope>
    <source>
        <strain evidence="3 4">CCE9901</strain>
    </source>
</reference>
<dbReference type="HOGENOM" id="CLU_028567_26_4_1"/>
<evidence type="ECO:0000259" key="1">
    <source>
        <dbReference type="PROSITE" id="PS50090"/>
    </source>
</evidence>
<dbReference type="eggNOG" id="KOG0048">
    <property type="taxonomic scope" value="Eukaryota"/>
</dbReference>
<dbReference type="GO" id="GO:0000981">
    <property type="term" value="F:DNA-binding transcription factor activity, RNA polymerase II-specific"/>
    <property type="evidence" value="ECO:0007669"/>
    <property type="project" value="TreeGrafter"/>
</dbReference>
<name>A4RX77_OSTLU</name>
<feature type="non-terminal residue" evidence="3">
    <location>
        <position position="97"/>
    </location>
</feature>
<dbReference type="SUPFAM" id="SSF46689">
    <property type="entry name" value="Homeodomain-like"/>
    <property type="match status" value="1"/>
</dbReference>
<dbReference type="Proteomes" id="UP000001568">
    <property type="component" value="Chromosome 5"/>
</dbReference>
<dbReference type="PANTHER" id="PTHR45614">
    <property type="entry name" value="MYB PROTEIN-RELATED"/>
    <property type="match status" value="1"/>
</dbReference>
<feature type="domain" description="Myb-like" evidence="1">
    <location>
        <begin position="45"/>
        <end position="95"/>
    </location>
</feature>
<dbReference type="GeneID" id="5001909"/>
<dbReference type="InterPro" id="IPR009057">
    <property type="entry name" value="Homeodomain-like_sf"/>
</dbReference>
<dbReference type="CDD" id="cd00167">
    <property type="entry name" value="SANT"/>
    <property type="match status" value="2"/>
</dbReference>
<feature type="domain" description="HTH myb-type" evidence="2">
    <location>
        <begin position="69"/>
        <end position="97"/>
    </location>
</feature>
<organism evidence="3 4">
    <name type="scientific">Ostreococcus lucimarinus (strain CCE9901)</name>
    <dbReference type="NCBI Taxonomy" id="436017"/>
    <lineage>
        <taxon>Eukaryota</taxon>
        <taxon>Viridiplantae</taxon>
        <taxon>Chlorophyta</taxon>
        <taxon>Mamiellophyceae</taxon>
        <taxon>Mamiellales</taxon>
        <taxon>Bathycoccaceae</taxon>
        <taxon>Ostreococcus</taxon>
    </lineage>
</organism>
<dbReference type="OrthoDB" id="498620at2759"/>
<evidence type="ECO:0000313" key="3">
    <source>
        <dbReference type="EMBL" id="ABO95997.1"/>
    </source>
</evidence>
<dbReference type="Gene3D" id="1.10.10.60">
    <property type="entry name" value="Homeodomain-like"/>
    <property type="match status" value="2"/>
</dbReference>
<evidence type="ECO:0000259" key="2">
    <source>
        <dbReference type="PROSITE" id="PS51294"/>
    </source>
</evidence>
<sequence>WTHEEDALVRQLVDEHGPQKWAYIAERLVGKTQKQVYARWRDYLQPGLTTRPWAEFEEKHLVFIQEAIGNQWAVLARLMPGRSPNAIKNRFHATRRK</sequence>
<dbReference type="PROSITE" id="PS50090">
    <property type="entry name" value="MYB_LIKE"/>
    <property type="match status" value="2"/>
</dbReference>
<dbReference type="Gramene" id="ABO95997">
    <property type="protein sequence ID" value="ABO95997"/>
    <property type="gene ID" value="OSTLU_9540"/>
</dbReference>
<dbReference type="RefSeq" id="XP_001417704.1">
    <property type="nucleotide sequence ID" value="XM_001417667.1"/>
</dbReference>
<dbReference type="EMBL" id="CP000585">
    <property type="protein sequence ID" value="ABO95997.1"/>
    <property type="molecule type" value="Genomic_DNA"/>
</dbReference>
<gene>
    <name evidence="3" type="ORF">OSTLU_9540</name>
</gene>
<feature type="domain" description="Myb-like" evidence="1">
    <location>
        <begin position="1"/>
        <end position="44"/>
    </location>
</feature>
<dbReference type="Pfam" id="PF00249">
    <property type="entry name" value="Myb_DNA-binding"/>
    <property type="match status" value="2"/>
</dbReference>
<feature type="non-terminal residue" evidence="3">
    <location>
        <position position="1"/>
    </location>
</feature>
<feature type="domain" description="HTH myb-type" evidence="2">
    <location>
        <begin position="1"/>
        <end position="48"/>
    </location>
</feature>
<dbReference type="OMA" id="MWTHEED"/>
<dbReference type="AlphaFoldDB" id="A4RX77"/>
<dbReference type="PROSITE" id="PS51294">
    <property type="entry name" value="HTH_MYB"/>
    <property type="match status" value="2"/>
</dbReference>
<evidence type="ECO:0000313" key="4">
    <source>
        <dbReference type="Proteomes" id="UP000001568"/>
    </source>
</evidence>
<dbReference type="GO" id="GO:0005634">
    <property type="term" value="C:nucleus"/>
    <property type="evidence" value="ECO:0007669"/>
    <property type="project" value="TreeGrafter"/>
</dbReference>
<dbReference type="GO" id="GO:0000978">
    <property type="term" value="F:RNA polymerase II cis-regulatory region sequence-specific DNA binding"/>
    <property type="evidence" value="ECO:0007669"/>
    <property type="project" value="TreeGrafter"/>
</dbReference>
<dbReference type="InterPro" id="IPR001005">
    <property type="entry name" value="SANT/Myb"/>
</dbReference>
<proteinExistence type="predicted"/>
<protein>
    <submittedName>
        <fullName evidence="3">Uncharacterized protein</fullName>
    </submittedName>
</protein>
<dbReference type="InterPro" id="IPR050560">
    <property type="entry name" value="MYB_TF"/>
</dbReference>
<dbReference type="SMART" id="SM00717">
    <property type="entry name" value="SANT"/>
    <property type="match status" value="2"/>
</dbReference>
<dbReference type="InterPro" id="IPR017930">
    <property type="entry name" value="Myb_dom"/>
</dbReference>
<dbReference type="PANTHER" id="PTHR45614:SF25">
    <property type="entry name" value="MYB PROTEIN"/>
    <property type="match status" value="1"/>
</dbReference>